<name>A0A8T1G4D1_9STRA</name>
<keyword evidence="1" id="KW-0732">Signal</keyword>
<proteinExistence type="predicted"/>
<evidence type="ECO:0000313" key="4">
    <source>
        <dbReference type="Proteomes" id="UP000697107"/>
    </source>
</evidence>
<comment type="caution">
    <text evidence="2">The sequence shown here is derived from an EMBL/GenBank/DDBJ whole genome shotgun (WGS) entry which is preliminary data.</text>
</comment>
<sequence length="64" mass="6921">MALQLTSTLLLLASCATVMTAQSVHLFGDTNFGLSTGQWLVEFSMTQFCINTAAFNDKASSAQW</sequence>
<evidence type="ECO:0000313" key="2">
    <source>
        <dbReference type="EMBL" id="KAG2982620.1"/>
    </source>
</evidence>
<gene>
    <name evidence="3" type="ORF">JG687_00012784</name>
    <name evidence="2" type="ORF">PC118_g9883</name>
</gene>
<dbReference type="Proteomes" id="UP000688947">
    <property type="component" value="Unassembled WGS sequence"/>
</dbReference>
<feature type="chain" id="PRO_5036435401" description="Pectin lyase fold" evidence="1">
    <location>
        <begin position="22"/>
        <end position="64"/>
    </location>
</feature>
<dbReference type="AlphaFoldDB" id="A0A8T1G4D1"/>
<dbReference type="Proteomes" id="UP000697107">
    <property type="component" value="Unassembled WGS sequence"/>
</dbReference>
<evidence type="ECO:0008006" key="5">
    <source>
        <dbReference type="Google" id="ProtNLM"/>
    </source>
</evidence>
<protein>
    <recommendedName>
        <fullName evidence="5">Pectin lyase fold</fullName>
    </recommendedName>
</protein>
<organism evidence="2 4">
    <name type="scientific">Phytophthora cactorum</name>
    <dbReference type="NCBI Taxonomy" id="29920"/>
    <lineage>
        <taxon>Eukaryota</taxon>
        <taxon>Sar</taxon>
        <taxon>Stramenopiles</taxon>
        <taxon>Oomycota</taxon>
        <taxon>Peronosporomycetes</taxon>
        <taxon>Peronosporales</taxon>
        <taxon>Peronosporaceae</taxon>
        <taxon>Phytophthora</taxon>
    </lineage>
</organism>
<dbReference type="EMBL" id="RCML01000275">
    <property type="protein sequence ID" value="KAG2982620.1"/>
    <property type="molecule type" value="Genomic_DNA"/>
</dbReference>
<feature type="signal peptide" evidence="1">
    <location>
        <begin position="1"/>
        <end position="21"/>
    </location>
</feature>
<reference evidence="2" key="1">
    <citation type="submission" date="2018-10" db="EMBL/GenBank/DDBJ databases">
        <title>Effector identification in a new, highly contiguous assembly of the strawberry crown rot pathogen Phytophthora cactorum.</title>
        <authorList>
            <person name="Armitage A.D."/>
            <person name="Nellist C.F."/>
            <person name="Bates H."/>
            <person name="Vickerstaff R.J."/>
            <person name="Harrison R.J."/>
        </authorList>
    </citation>
    <scope>NUCLEOTIDE SEQUENCE</scope>
    <source>
        <strain evidence="2">P415</strain>
    </source>
</reference>
<dbReference type="OrthoDB" id="116529at2759"/>
<evidence type="ECO:0000256" key="1">
    <source>
        <dbReference type="SAM" id="SignalP"/>
    </source>
</evidence>
<reference evidence="3" key="2">
    <citation type="submission" date="2021-01" db="EMBL/GenBank/DDBJ databases">
        <title>Phytophthora aleatoria, a newly-described species from Pinus radiata is distinct from Phytophthora cactorum isolates based on comparative genomics.</title>
        <authorList>
            <person name="Mcdougal R."/>
            <person name="Panda P."/>
            <person name="Williams N."/>
            <person name="Studholme D.J."/>
        </authorList>
    </citation>
    <scope>NUCLEOTIDE SEQUENCE</scope>
    <source>
        <strain evidence="3">NZFS 3830</strain>
    </source>
</reference>
<dbReference type="EMBL" id="JAENGZ010000887">
    <property type="protein sequence ID" value="KAG6952786.1"/>
    <property type="molecule type" value="Genomic_DNA"/>
</dbReference>
<accession>A0A8T1G4D1</accession>
<evidence type="ECO:0000313" key="3">
    <source>
        <dbReference type="EMBL" id="KAG6952786.1"/>
    </source>
</evidence>